<proteinExistence type="predicted"/>
<feature type="domain" description="SRCR" evidence="4">
    <location>
        <begin position="617"/>
        <end position="726"/>
    </location>
</feature>
<feature type="signal peptide" evidence="3">
    <location>
        <begin position="1"/>
        <end position="28"/>
    </location>
</feature>
<sequence>MIFQNVLALAATLVLVLIQLGSMDMVRSSEVRITGGKDFLGVVQFNENGTWSSLCTDGFGKTNAKVVCRQLGFKKGIALKMSSFANAVRPNISCVGKETSILKCKYNIGGRCKESWKNAGVLCYNQNIRINGTRNSGRVELQVDDINYTFCESMWQSGPSRTACRQFGFNDGLRRIYPNGNMTMLAISIWCDYKDQSIFSCSWFLKDDSTCLEVNRAAGVVCYNNVRITDGWENDTMIAGVVEMYYPDYVATTNWFTMSPTGFDEREALVVCQELGFPYSRLLPLGLFGAKSIPIFHKFNCSGSEISFADCDYGKATQEDFHIVYACYIRPYGDCWQRSTMTYEYSSIVCSVYPFGNEGMRVLPVDHSPTIVYVEKDGIKGVIYPEDWDDNDAKVMCQQQGYKTGVALGPKYAGVDIQLDAGTSPNSGMVKVSVSGEWGVICDRNWTNMDARVACRHLGFYDGLAGTNVNKSLGKGRLWLHDIECSGEEKSIFSCPGSFNVTNQQYYDKCMAYVFCTEKVRLQPNVTFGAVQVWDRDNYHLVCAEGFDKLAAQAVCRSLGFAYGTSICCSALGQMEYDIVYSNFKCTGIESDLLECDYVKYFPNCTSGHYASVACSNHLENEDYELKIHTSGKVTIRHFDNSGFICANGFDDAAATVICREKGYKGGSAYYHSRNTKYSTVPLLGVPWLANIACNGTEYYLGQCEKDKWGLVGTCDENRIPAVYCYNQTGFVFSLVNETDNGNGLVVFTVDDKSGAICVRDSVFGERQKLAAIVCKQLGYGNGSLLLNGTEAENDVVGMEKFPGKLDMFITKVECTGNESSITECTFRIVEDWSTFTEDWISITTDGCHNWS</sequence>
<protein>
    <submittedName>
        <fullName evidence="5">SRCR1-like protein</fullName>
    </submittedName>
</protein>
<feature type="domain" description="SRCR" evidence="4">
    <location>
        <begin position="520"/>
        <end position="616"/>
    </location>
</feature>
<feature type="domain" description="SRCR" evidence="4">
    <location>
        <begin position="417"/>
        <end position="517"/>
    </location>
</feature>
<feature type="non-terminal residue" evidence="5">
    <location>
        <position position="1"/>
    </location>
</feature>
<dbReference type="PANTHER" id="PTHR48071">
    <property type="entry name" value="SRCR DOMAIN-CONTAINING PROTEIN"/>
    <property type="match status" value="1"/>
</dbReference>
<feature type="domain" description="SRCR" evidence="4">
    <location>
        <begin position="128"/>
        <end position="223"/>
    </location>
</feature>
<feature type="domain" description="SRCR" evidence="4">
    <location>
        <begin position="31"/>
        <end position="124"/>
    </location>
</feature>
<feature type="disulfide bond" evidence="2">
    <location>
        <begin position="94"/>
        <end position="104"/>
    </location>
</feature>
<dbReference type="SMART" id="SM00202">
    <property type="entry name" value="SR"/>
    <property type="match status" value="6"/>
</dbReference>
<gene>
    <name evidence="5" type="ORF">MAR_022658</name>
</gene>
<feature type="disulfide bond" evidence="2">
    <location>
        <begin position="586"/>
        <end position="596"/>
    </location>
</feature>
<evidence type="ECO:0000259" key="4">
    <source>
        <dbReference type="PROSITE" id="PS50287"/>
    </source>
</evidence>
<accession>A0ABY7DTK3</accession>
<feature type="disulfide bond" evidence="2">
    <location>
        <begin position="815"/>
        <end position="825"/>
    </location>
</feature>
<evidence type="ECO:0000313" key="6">
    <source>
        <dbReference type="Proteomes" id="UP001164746"/>
    </source>
</evidence>
<evidence type="ECO:0000313" key="5">
    <source>
        <dbReference type="EMBL" id="WAQ98285.1"/>
    </source>
</evidence>
<dbReference type="EMBL" id="CP111014">
    <property type="protein sequence ID" value="WAQ98285.1"/>
    <property type="molecule type" value="Genomic_DNA"/>
</dbReference>
<keyword evidence="6" id="KW-1185">Reference proteome</keyword>
<dbReference type="InterPro" id="IPR001190">
    <property type="entry name" value="SRCR"/>
</dbReference>
<evidence type="ECO:0000256" key="1">
    <source>
        <dbReference type="ARBA" id="ARBA00023157"/>
    </source>
</evidence>
<dbReference type="PANTHER" id="PTHR48071:SF18">
    <property type="entry name" value="DELETED IN MALIGNANT BRAIN TUMORS 1 PROTEIN-RELATED"/>
    <property type="match status" value="1"/>
</dbReference>
<dbReference type="PRINTS" id="PR00258">
    <property type="entry name" value="SPERACTRCPTR"/>
</dbReference>
<dbReference type="Pfam" id="PF00530">
    <property type="entry name" value="SRCR"/>
    <property type="match status" value="7"/>
</dbReference>
<name>A0ABY7DTK3_MYAAR</name>
<comment type="caution">
    <text evidence="2">Lacks conserved residue(s) required for the propagation of feature annotation.</text>
</comment>
<dbReference type="InterPro" id="IPR036772">
    <property type="entry name" value="SRCR-like_dom_sf"/>
</dbReference>
<feature type="disulfide bond" evidence="2">
    <location>
        <begin position="455"/>
        <end position="516"/>
    </location>
</feature>
<feature type="domain" description="SRCR" evidence="4">
    <location>
        <begin position="733"/>
        <end position="825"/>
    </location>
</feature>
<reference evidence="5" key="1">
    <citation type="submission" date="2022-11" db="EMBL/GenBank/DDBJ databases">
        <title>Centuries of genome instability and evolution in soft-shell clam transmissible cancer (bioRxiv).</title>
        <authorList>
            <person name="Hart S.F.M."/>
            <person name="Yonemitsu M.A."/>
            <person name="Giersch R.M."/>
            <person name="Beal B.F."/>
            <person name="Arriagada G."/>
            <person name="Davis B.W."/>
            <person name="Ostrander E.A."/>
            <person name="Goff S.P."/>
            <person name="Metzger M.J."/>
        </authorList>
    </citation>
    <scope>NUCLEOTIDE SEQUENCE</scope>
    <source>
        <strain evidence="5">MELC-2E11</strain>
        <tissue evidence="5">Siphon/mantle</tissue>
    </source>
</reference>
<feature type="domain" description="SRCR" evidence="4">
    <location>
        <begin position="226"/>
        <end position="351"/>
    </location>
</feature>
<dbReference type="SUPFAM" id="SSF56487">
    <property type="entry name" value="SRCR-like"/>
    <property type="match status" value="7"/>
</dbReference>
<dbReference type="Proteomes" id="UP001164746">
    <property type="component" value="Chromosome 3"/>
</dbReference>
<keyword evidence="1 2" id="KW-1015">Disulfide bond</keyword>
<dbReference type="PROSITE" id="PS50287">
    <property type="entry name" value="SRCR_2"/>
    <property type="match status" value="7"/>
</dbReference>
<keyword evidence="3" id="KW-0732">Signal</keyword>
<evidence type="ECO:0000256" key="2">
    <source>
        <dbReference type="PROSITE-ProRule" id="PRU00196"/>
    </source>
</evidence>
<feature type="chain" id="PRO_5047430418" evidence="3">
    <location>
        <begin position="29"/>
        <end position="852"/>
    </location>
</feature>
<feature type="disulfide bond" evidence="2">
    <location>
        <begin position="191"/>
        <end position="201"/>
    </location>
</feature>
<feature type="disulfide bond" evidence="2">
    <location>
        <begin position="301"/>
        <end position="311"/>
    </location>
</feature>
<feature type="disulfide bond" evidence="2">
    <location>
        <begin position="485"/>
        <end position="495"/>
    </location>
</feature>
<evidence type="ECO:0000256" key="3">
    <source>
        <dbReference type="SAM" id="SignalP"/>
    </source>
</evidence>
<dbReference type="Gene3D" id="3.10.250.10">
    <property type="entry name" value="SRCR-like domain"/>
    <property type="match status" value="7"/>
</dbReference>
<organism evidence="5 6">
    <name type="scientific">Mya arenaria</name>
    <name type="common">Soft-shell clam</name>
    <dbReference type="NCBI Taxonomy" id="6604"/>
    <lineage>
        <taxon>Eukaryota</taxon>
        <taxon>Metazoa</taxon>
        <taxon>Spiralia</taxon>
        <taxon>Lophotrochozoa</taxon>
        <taxon>Mollusca</taxon>
        <taxon>Bivalvia</taxon>
        <taxon>Autobranchia</taxon>
        <taxon>Heteroconchia</taxon>
        <taxon>Euheterodonta</taxon>
        <taxon>Imparidentia</taxon>
        <taxon>Neoheterodontei</taxon>
        <taxon>Myida</taxon>
        <taxon>Myoidea</taxon>
        <taxon>Myidae</taxon>
        <taxon>Mya</taxon>
    </lineage>
</organism>
<feature type="disulfide bond" evidence="2">
    <location>
        <begin position="694"/>
        <end position="704"/>
    </location>
</feature>